<proteinExistence type="predicted"/>
<sequence length="202" mass="21909">MTTTPRTVHALTTKILKPVRATAAGSSTAMDLMESLTGFIGTGGVCGVAVAMSDEPWTSAFYDDRTEFGIAGDGLSLSGPSPGGVAELLRLALTRLPPLPPVPGEGLYLDADERGVLEPEQECLVLDLMDDLRRTRRGTVQFDIARDGCPSRWEMLAFVDDDRGRHLAALSRPRGGHRRLWWLPGTVERLAEFVEGRVPDHG</sequence>
<dbReference type="Proteomes" id="UP000649955">
    <property type="component" value="Unassembled WGS sequence"/>
</dbReference>
<gene>
    <name evidence="1" type="ORF">GCM10017567_42300</name>
</gene>
<evidence type="ECO:0000313" key="1">
    <source>
        <dbReference type="EMBL" id="GHG19319.1"/>
    </source>
</evidence>
<keyword evidence="2" id="KW-1185">Reference proteome</keyword>
<name>A0ABQ3KFM9_9PSEU</name>
<reference evidence="2" key="1">
    <citation type="journal article" date="2019" name="Int. J. Syst. Evol. Microbiol.">
        <title>The Global Catalogue of Microorganisms (GCM) 10K type strain sequencing project: providing services to taxonomists for standard genome sequencing and annotation.</title>
        <authorList>
            <consortium name="The Broad Institute Genomics Platform"/>
            <consortium name="The Broad Institute Genome Sequencing Center for Infectious Disease"/>
            <person name="Wu L."/>
            <person name="Ma J."/>
        </authorList>
    </citation>
    <scope>NUCLEOTIDE SEQUENCE [LARGE SCALE GENOMIC DNA]</scope>
    <source>
        <strain evidence="2">CGMCC 4.7680</strain>
    </source>
</reference>
<evidence type="ECO:0008006" key="3">
    <source>
        <dbReference type="Google" id="ProtNLM"/>
    </source>
</evidence>
<accession>A0ABQ3KFM9</accession>
<comment type="caution">
    <text evidence="1">The sequence shown here is derived from an EMBL/GenBank/DDBJ whole genome shotgun (WGS) entry which is preliminary data.</text>
</comment>
<protein>
    <recommendedName>
        <fullName evidence="3">ESX secretion-associated protein EspG</fullName>
    </recommendedName>
</protein>
<dbReference type="EMBL" id="BNAW01000018">
    <property type="protein sequence ID" value="GHG19319.1"/>
    <property type="molecule type" value="Genomic_DNA"/>
</dbReference>
<organism evidence="1 2">
    <name type="scientific">Amycolatopsis bullii</name>
    <dbReference type="NCBI Taxonomy" id="941987"/>
    <lineage>
        <taxon>Bacteria</taxon>
        <taxon>Bacillati</taxon>
        <taxon>Actinomycetota</taxon>
        <taxon>Actinomycetes</taxon>
        <taxon>Pseudonocardiales</taxon>
        <taxon>Pseudonocardiaceae</taxon>
        <taxon>Amycolatopsis</taxon>
    </lineage>
</organism>
<evidence type="ECO:0000313" key="2">
    <source>
        <dbReference type="Proteomes" id="UP000649955"/>
    </source>
</evidence>